<dbReference type="PANTHER" id="PTHR22893">
    <property type="entry name" value="NADH OXIDOREDUCTASE-RELATED"/>
    <property type="match status" value="1"/>
</dbReference>
<dbReference type="SUPFAM" id="SSF51395">
    <property type="entry name" value="FMN-linked oxidoreductases"/>
    <property type="match status" value="1"/>
</dbReference>
<dbReference type="InterPro" id="IPR013785">
    <property type="entry name" value="Aldolase_TIM"/>
</dbReference>
<dbReference type="Gene3D" id="3.20.20.70">
    <property type="entry name" value="Aldolase class I"/>
    <property type="match status" value="1"/>
</dbReference>
<evidence type="ECO:0000259" key="1">
    <source>
        <dbReference type="Pfam" id="PF00724"/>
    </source>
</evidence>
<dbReference type="GO" id="GO:0016491">
    <property type="term" value="F:oxidoreductase activity"/>
    <property type="evidence" value="ECO:0007669"/>
    <property type="project" value="InterPro"/>
</dbReference>
<accession>A0AA87LT70</accession>
<reference evidence="2 3" key="1">
    <citation type="journal article" date="2012" name="J. Bacteriol.">
        <title>Genome Sequence of the Antarctic Psychrophile Bacterium Planococcus antarcticus DSM 14505.</title>
        <authorList>
            <person name="Margolles A."/>
            <person name="Gueimonde M."/>
            <person name="Sanchez B."/>
        </authorList>
    </citation>
    <scope>NUCLEOTIDE SEQUENCE [LARGE SCALE GENOMIC DNA]</scope>
    <source>
        <strain evidence="2 3">DSM 14505</strain>
    </source>
</reference>
<dbReference type="RefSeq" id="WP_006830796.1">
    <property type="nucleotide sequence ID" value="NZ_AJYB01000049.1"/>
</dbReference>
<dbReference type="PANTHER" id="PTHR22893:SF91">
    <property type="entry name" value="NADPH DEHYDROGENASE 2-RELATED"/>
    <property type="match status" value="1"/>
</dbReference>
<dbReference type="InterPro" id="IPR001155">
    <property type="entry name" value="OxRdtase_FMN_N"/>
</dbReference>
<dbReference type="CDD" id="cd02803">
    <property type="entry name" value="OYE_like_FMN_family"/>
    <property type="match status" value="1"/>
</dbReference>
<protein>
    <submittedName>
        <fullName evidence="2">NADH-dependent flavin oxidoreductase</fullName>
    </submittedName>
</protein>
<dbReference type="InterPro" id="IPR045247">
    <property type="entry name" value="Oye-like"/>
</dbReference>
<evidence type="ECO:0000313" key="2">
    <source>
        <dbReference type="EMBL" id="EIM05832.1"/>
    </source>
</evidence>
<dbReference type="Proteomes" id="UP000004725">
    <property type="component" value="Unassembled WGS sequence"/>
</dbReference>
<dbReference type="EMBL" id="AJYB01000049">
    <property type="protein sequence ID" value="EIM05832.1"/>
    <property type="molecule type" value="Genomic_DNA"/>
</dbReference>
<dbReference type="AlphaFoldDB" id="A0AA87LT70"/>
<proteinExistence type="predicted"/>
<dbReference type="Pfam" id="PF00724">
    <property type="entry name" value="Oxidored_FMN"/>
    <property type="match status" value="1"/>
</dbReference>
<evidence type="ECO:0000313" key="3">
    <source>
        <dbReference type="Proteomes" id="UP000004725"/>
    </source>
</evidence>
<organism evidence="2 3">
    <name type="scientific">Planococcus antarcticus DSM 14505</name>
    <dbReference type="NCBI Taxonomy" id="1185653"/>
    <lineage>
        <taxon>Bacteria</taxon>
        <taxon>Bacillati</taxon>
        <taxon>Bacillota</taxon>
        <taxon>Bacilli</taxon>
        <taxon>Bacillales</taxon>
        <taxon>Caryophanaceae</taxon>
        <taxon>Planococcus</taxon>
    </lineage>
</organism>
<gene>
    <name evidence="2" type="ORF">A1A1_14184</name>
</gene>
<sequence>MSNTQKTTLFSAIKISNTTLENRVGLAPMTRTSAIENGLVTEEMAQYYANFARGGFGLVMTEGTYTDELYSQGYFNQPGIATAEQTDSWKKVVAAVHEEGAKIIMQLMHAGALSQGNRFNSTTKGPSAVKPKGEQLAFYGGQGEFQIPEELTQAEIDQLVQAFAASAKNAKEAGFDGVEIHGANGYVLDQFLTDYTNQRSDQYGGSVENRIRLALEVIKAVREEVGNEFPVGIRISQAKVNDADHKWADGKAEAAEIFTALQKSGVDFIHIAEPQAAAPAFGETGPTLVKLAKEHGKTVVIANGTLGDPASAESLLNEEGADIVTIGKAALANQDWANRAAEDQELNAFDFQKYLLPKATLKDFEYKALKVKN</sequence>
<name>A0AA87LT70_9BACL</name>
<dbReference type="GO" id="GO:0010181">
    <property type="term" value="F:FMN binding"/>
    <property type="evidence" value="ECO:0007669"/>
    <property type="project" value="InterPro"/>
</dbReference>
<feature type="domain" description="NADH:flavin oxidoreductase/NADH oxidase N-terminal" evidence="1">
    <location>
        <begin position="9"/>
        <end position="346"/>
    </location>
</feature>
<comment type="caution">
    <text evidence="2">The sequence shown here is derived from an EMBL/GenBank/DDBJ whole genome shotgun (WGS) entry which is preliminary data.</text>
</comment>